<dbReference type="CDD" id="cd07042">
    <property type="entry name" value="STAS_SulP_like_sulfate_transporter"/>
    <property type="match status" value="1"/>
</dbReference>
<feature type="transmembrane region" description="Helical" evidence="5">
    <location>
        <begin position="150"/>
        <end position="168"/>
    </location>
</feature>
<feature type="transmembrane region" description="Helical" evidence="5">
    <location>
        <begin position="21"/>
        <end position="45"/>
    </location>
</feature>
<evidence type="ECO:0000256" key="3">
    <source>
        <dbReference type="ARBA" id="ARBA00022989"/>
    </source>
</evidence>
<dbReference type="InterPro" id="IPR052706">
    <property type="entry name" value="Membrane-Transporter-like"/>
</dbReference>
<evidence type="ECO:0000256" key="2">
    <source>
        <dbReference type="ARBA" id="ARBA00022692"/>
    </source>
</evidence>
<dbReference type="PANTHER" id="PTHR43310">
    <property type="entry name" value="SULFATE TRANSPORTER YBAR-RELATED"/>
    <property type="match status" value="1"/>
</dbReference>
<evidence type="ECO:0000313" key="7">
    <source>
        <dbReference type="EMBL" id="GAA0564686.1"/>
    </source>
</evidence>
<proteinExistence type="predicted"/>
<feature type="domain" description="STAS" evidence="6">
    <location>
        <begin position="411"/>
        <end position="488"/>
    </location>
</feature>
<feature type="transmembrane region" description="Helical" evidence="5">
    <location>
        <begin position="219"/>
        <end position="239"/>
    </location>
</feature>
<dbReference type="PANTHER" id="PTHR43310:SF1">
    <property type="entry name" value="SULFATE TRANSPORTER YBAR-RELATED"/>
    <property type="match status" value="1"/>
</dbReference>
<evidence type="ECO:0000259" key="6">
    <source>
        <dbReference type="PROSITE" id="PS50801"/>
    </source>
</evidence>
<dbReference type="Gene3D" id="3.30.750.24">
    <property type="entry name" value="STAS domain"/>
    <property type="match status" value="1"/>
</dbReference>
<comment type="caution">
    <text evidence="7">The sequence shown here is derived from an EMBL/GenBank/DDBJ whole genome shotgun (WGS) entry which is preliminary data.</text>
</comment>
<dbReference type="SUPFAM" id="SSF52091">
    <property type="entry name" value="SpoIIaa-like"/>
    <property type="match status" value="1"/>
</dbReference>
<evidence type="ECO:0000256" key="4">
    <source>
        <dbReference type="ARBA" id="ARBA00023136"/>
    </source>
</evidence>
<sequence length="496" mass="51708">MFSAARPRGLRPDWLSDPKVWRTEILGGLVVALALIPEAISFSIIAGVDPAIGLFASFTMAVTIAIVGGRRAMISAATGAVALVIAPLNREHGLSYLVAAVILAGVFQIALGALGAAKLMRFVPRSVMVGFVNALAILIFMAQVPEMTSVPWAVYPLIAAGLALMVLFPKVTTIVPAPLVSIVVLTVITVAAGIAVPTVGDKGALPSSLPVPGLPDVPFTLDTLTTIAPYAFAMALVGLMESLMTAKLVDDITDTRSNKTRESIGQGIANIVTGLFGGMGGCAMIGQTMINVKVSGARTRLSTFLAGAFLMVLCIALGPVVSDIPMAALVAVMVMVSFTTFDWHSTAPKTLRRMPAGEITVMVMTVVCVVATHNLAIGVVAGSITAMVIFARRVAHLAEVTAVSAPDGTSVVYRVTGELFFASSNDLVGRFDYAGDPPEVVIDLSAAHIWDASSVAALDAIETKYAQRDKTVEIIGLNEPSAHLHDKLSGELTPSH</sequence>
<feature type="transmembrane region" description="Helical" evidence="5">
    <location>
        <begin position="51"/>
        <end position="67"/>
    </location>
</feature>
<dbReference type="Proteomes" id="UP001500729">
    <property type="component" value="Unassembled WGS sequence"/>
</dbReference>
<accession>A0ABN1EEA6</accession>
<reference evidence="7 8" key="1">
    <citation type="journal article" date="2019" name="Int. J. Syst. Evol. Microbiol.">
        <title>The Global Catalogue of Microorganisms (GCM) 10K type strain sequencing project: providing services to taxonomists for standard genome sequencing and annotation.</title>
        <authorList>
            <consortium name="The Broad Institute Genomics Platform"/>
            <consortium name="The Broad Institute Genome Sequencing Center for Infectious Disease"/>
            <person name="Wu L."/>
            <person name="Ma J."/>
        </authorList>
    </citation>
    <scope>NUCLEOTIDE SEQUENCE [LARGE SCALE GENOMIC DNA]</scope>
    <source>
        <strain evidence="7 8">JCM 10303</strain>
    </source>
</reference>
<dbReference type="InterPro" id="IPR011547">
    <property type="entry name" value="SLC26A/SulP_dom"/>
</dbReference>
<feature type="transmembrane region" description="Helical" evidence="5">
    <location>
        <begin position="180"/>
        <end position="199"/>
    </location>
</feature>
<evidence type="ECO:0000256" key="1">
    <source>
        <dbReference type="ARBA" id="ARBA00004141"/>
    </source>
</evidence>
<keyword evidence="3 5" id="KW-1133">Transmembrane helix</keyword>
<dbReference type="EMBL" id="BAAAGS010000113">
    <property type="protein sequence ID" value="GAA0564686.1"/>
    <property type="molecule type" value="Genomic_DNA"/>
</dbReference>
<comment type="subcellular location">
    <subcellularLocation>
        <location evidence="1">Membrane</location>
        <topology evidence="1">Multi-pass membrane protein</topology>
    </subcellularLocation>
</comment>
<feature type="transmembrane region" description="Helical" evidence="5">
    <location>
        <begin position="94"/>
        <end position="114"/>
    </location>
</feature>
<dbReference type="PROSITE" id="PS50801">
    <property type="entry name" value="STAS"/>
    <property type="match status" value="1"/>
</dbReference>
<feature type="transmembrane region" description="Helical" evidence="5">
    <location>
        <begin position="301"/>
        <end position="318"/>
    </location>
</feature>
<feature type="transmembrane region" description="Helical" evidence="5">
    <location>
        <begin position="361"/>
        <end position="390"/>
    </location>
</feature>
<feature type="transmembrane region" description="Helical" evidence="5">
    <location>
        <begin position="324"/>
        <end position="341"/>
    </location>
</feature>
<dbReference type="InterPro" id="IPR002645">
    <property type="entry name" value="STAS_dom"/>
</dbReference>
<keyword evidence="2 5" id="KW-0812">Transmembrane</keyword>
<gene>
    <name evidence="7" type="ORF">GCM10009533_70800</name>
</gene>
<keyword evidence="8" id="KW-1185">Reference proteome</keyword>
<dbReference type="Pfam" id="PF00916">
    <property type="entry name" value="Sulfate_transp"/>
    <property type="match status" value="2"/>
</dbReference>
<keyword evidence="4 5" id="KW-0472">Membrane</keyword>
<protein>
    <submittedName>
        <fullName evidence="7">SulP family inorganic anion transporter</fullName>
    </submittedName>
</protein>
<evidence type="ECO:0000256" key="5">
    <source>
        <dbReference type="SAM" id="Phobius"/>
    </source>
</evidence>
<feature type="transmembrane region" description="Helical" evidence="5">
    <location>
        <begin position="126"/>
        <end position="144"/>
    </location>
</feature>
<evidence type="ECO:0000313" key="8">
    <source>
        <dbReference type="Proteomes" id="UP001500729"/>
    </source>
</evidence>
<dbReference type="InterPro" id="IPR036513">
    <property type="entry name" value="STAS_dom_sf"/>
</dbReference>
<dbReference type="Pfam" id="PF01740">
    <property type="entry name" value="STAS"/>
    <property type="match status" value="1"/>
</dbReference>
<name>A0ABN1EEA6_SACER</name>
<organism evidence="7 8">
    <name type="scientific">Saccharopolyspora erythraea</name>
    <name type="common">Streptomyces erythraeus</name>
    <dbReference type="NCBI Taxonomy" id="1836"/>
    <lineage>
        <taxon>Bacteria</taxon>
        <taxon>Bacillati</taxon>
        <taxon>Actinomycetota</taxon>
        <taxon>Actinomycetes</taxon>
        <taxon>Pseudonocardiales</taxon>
        <taxon>Pseudonocardiaceae</taxon>
        <taxon>Saccharopolyspora</taxon>
    </lineage>
</organism>